<dbReference type="InterPro" id="IPR050739">
    <property type="entry name" value="MFP"/>
</dbReference>
<dbReference type="KEGG" id="sgy:Sgly_0233"/>
<dbReference type="eggNOG" id="COG1566">
    <property type="taxonomic scope" value="Bacteria"/>
</dbReference>
<keyword evidence="10" id="KW-1185">Reference proteome</keyword>
<dbReference type="RefSeq" id="WP_013623475.1">
    <property type="nucleotide sequence ID" value="NC_015172.1"/>
</dbReference>
<dbReference type="Gene3D" id="2.40.30.170">
    <property type="match status" value="1"/>
</dbReference>
<reference evidence="10" key="2">
    <citation type="submission" date="2011-02" db="EMBL/GenBank/DDBJ databases">
        <title>The complete genome of Syntrophobotulus glycolicus DSM 8271.</title>
        <authorList>
            <person name="Lucas S."/>
            <person name="Copeland A."/>
            <person name="Lapidus A."/>
            <person name="Bruce D."/>
            <person name="Goodwin L."/>
            <person name="Pitluck S."/>
            <person name="Kyrpides N."/>
            <person name="Mavromatis K."/>
            <person name="Pagani I."/>
            <person name="Ivanova N."/>
            <person name="Mikhailova N."/>
            <person name="Chertkov O."/>
            <person name="Held B."/>
            <person name="Detter J.C."/>
            <person name="Tapia R."/>
            <person name="Han C."/>
            <person name="Land M."/>
            <person name="Hauser L."/>
            <person name="Markowitz V."/>
            <person name="Cheng J.-F."/>
            <person name="Hugenholtz P."/>
            <person name="Woyke T."/>
            <person name="Wu D."/>
            <person name="Spring S."/>
            <person name="Schroeder M."/>
            <person name="Brambilla E."/>
            <person name="Klenk H.-P."/>
            <person name="Eisen J.A."/>
        </authorList>
    </citation>
    <scope>NUCLEOTIDE SEQUENCE [LARGE SCALE GENOMIC DNA]</scope>
    <source>
        <strain evidence="10">DSM 8271 / FlGlyR</strain>
    </source>
</reference>
<accession>F0SWB8</accession>
<evidence type="ECO:0000259" key="8">
    <source>
        <dbReference type="Pfam" id="PF25954"/>
    </source>
</evidence>
<dbReference type="Proteomes" id="UP000007488">
    <property type="component" value="Chromosome"/>
</dbReference>
<evidence type="ECO:0000256" key="5">
    <source>
        <dbReference type="ARBA" id="ARBA00023136"/>
    </source>
</evidence>
<dbReference type="GO" id="GO:0055085">
    <property type="term" value="P:transmembrane transport"/>
    <property type="evidence" value="ECO:0007669"/>
    <property type="project" value="InterPro"/>
</dbReference>
<dbReference type="HOGENOM" id="CLU_018816_11_0_9"/>
<dbReference type="PROSITE" id="PS51257">
    <property type="entry name" value="PROKAR_LIPOPROTEIN"/>
    <property type="match status" value="1"/>
</dbReference>
<comment type="subcellular location">
    <subcellularLocation>
        <location evidence="1">Membrane</location>
        <topology evidence="1">Single-pass membrane protein</topology>
    </subcellularLocation>
</comment>
<keyword evidence="5 6" id="KW-0472">Membrane</keyword>
<evidence type="ECO:0000313" key="9">
    <source>
        <dbReference type="EMBL" id="ADY54604.1"/>
    </source>
</evidence>
<dbReference type="GO" id="GO:0016020">
    <property type="term" value="C:membrane"/>
    <property type="evidence" value="ECO:0007669"/>
    <property type="project" value="UniProtKB-SubCell"/>
</dbReference>
<dbReference type="Pfam" id="PF25917">
    <property type="entry name" value="BSH_RND"/>
    <property type="match status" value="1"/>
</dbReference>
<dbReference type="OrthoDB" id="9811754at2"/>
<keyword evidence="3 6" id="KW-0812">Transmembrane</keyword>
<dbReference type="SUPFAM" id="SSF111369">
    <property type="entry name" value="HlyD-like secretion proteins"/>
    <property type="match status" value="1"/>
</dbReference>
<name>F0SWB8_SYNGF</name>
<protein>
    <submittedName>
        <fullName evidence="9">Secretion protein HlyD family protein</fullName>
    </submittedName>
</protein>
<evidence type="ECO:0000256" key="6">
    <source>
        <dbReference type="SAM" id="Phobius"/>
    </source>
</evidence>
<sequence length="233" mass="25191">MKNKKKIIIILLIIMVFLGACIFGYYWHQNKYYIKTDDSRIAAATIIVSPQITGKITSWTAQEGSIVKAGQTLGRQDTNSVASSSAISVKTLPQTGSMSISKAEIVAPVTGQIIKTAVQEGEIVNPNQTLAIIANTNDIYISANIEENKISRIRIGQPVDITIDSVPGQTFQGKVSEIGQATASTFSIISAQNSSGTFTKVTQLIPIKIRFPIHPDLQLLPGISAEIRIHLAE</sequence>
<feature type="domain" description="Multidrug resistance protein MdtA-like barrel-sandwich hybrid" evidence="7">
    <location>
        <begin position="46"/>
        <end position="134"/>
    </location>
</feature>
<dbReference type="InterPro" id="IPR058625">
    <property type="entry name" value="MdtA-like_BSH"/>
</dbReference>
<evidence type="ECO:0000313" key="10">
    <source>
        <dbReference type="Proteomes" id="UP000007488"/>
    </source>
</evidence>
<organism evidence="9 10">
    <name type="scientific">Syntrophobotulus glycolicus (strain DSM 8271 / FlGlyR)</name>
    <dbReference type="NCBI Taxonomy" id="645991"/>
    <lineage>
        <taxon>Bacteria</taxon>
        <taxon>Bacillati</taxon>
        <taxon>Bacillota</taxon>
        <taxon>Clostridia</taxon>
        <taxon>Eubacteriales</taxon>
        <taxon>Desulfitobacteriaceae</taxon>
        <taxon>Syntrophobotulus</taxon>
    </lineage>
</organism>
<evidence type="ECO:0000256" key="4">
    <source>
        <dbReference type="ARBA" id="ARBA00022989"/>
    </source>
</evidence>
<keyword evidence="4 6" id="KW-1133">Transmembrane helix</keyword>
<feature type="domain" description="CusB-like beta-barrel" evidence="8">
    <location>
        <begin position="140"/>
        <end position="178"/>
    </location>
</feature>
<comment type="similarity">
    <text evidence="2">Belongs to the membrane fusion protein (MFP) (TC 8.A.1) family.</text>
</comment>
<dbReference type="InterPro" id="IPR058792">
    <property type="entry name" value="Beta-barrel_RND_2"/>
</dbReference>
<dbReference type="Gene3D" id="2.40.50.100">
    <property type="match status" value="1"/>
</dbReference>
<evidence type="ECO:0000259" key="7">
    <source>
        <dbReference type="Pfam" id="PF25917"/>
    </source>
</evidence>
<dbReference type="PANTHER" id="PTHR30386:SF26">
    <property type="entry name" value="TRANSPORT PROTEIN COMB"/>
    <property type="match status" value="1"/>
</dbReference>
<dbReference type="PANTHER" id="PTHR30386">
    <property type="entry name" value="MEMBRANE FUSION SUBUNIT OF EMRAB-TOLC MULTIDRUG EFFLUX PUMP"/>
    <property type="match status" value="1"/>
</dbReference>
<dbReference type="Pfam" id="PF25954">
    <property type="entry name" value="Beta-barrel_RND_2"/>
    <property type="match status" value="1"/>
</dbReference>
<evidence type="ECO:0000256" key="2">
    <source>
        <dbReference type="ARBA" id="ARBA00009477"/>
    </source>
</evidence>
<dbReference type="AlphaFoldDB" id="F0SWB8"/>
<evidence type="ECO:0000256" key="1">
    <source>
        <dbReference type="ARBA" id="ARBA00004167"/>
    </source>
</evidence>
<proteinExistence type="inferred from homology"/>
<gene>
    <name evidence="9" type="ordered locus">Sgly_0233</name>
</gene>
<reference evidence="9 10" key="1">
    <citation type="journal article" date="2011" name="Stand. Genomic Sci.">
        <title>Complete genome sequence of Syntrophobotulus glycolicus type strain (FlGlyR).</title>
        <authorList>
            <person name="Han C."/>
            <person name="Mwirichia R."/>
            <person name="Chertkov O."/>
            <person name="Held B."/>
            <person name="Lapidus A."/>
            <person name="Nolan M."/>
            <person name="Lucas S."/>
            <person name="Hammon N."/>
            <person name="Deshpande S."/>
            <person name="Cheng J.F."/>
            <person name="Tapia R."/>
            <person name="Goodwin L."/>
            <person name="Pitluck S."/>
            <person name="Huntemann M."/>
            <person name="Liolios K."/>
            <person name="Ivanova N."/>
            <person name="Pagani I."/>
            <person name="Mavromatis K."/>
            <person name="Ovchinikova G."/>
            <person name="Pati A."/>
            <person name="Chen A."/>
            <person name="Palaniappan K."/>
            <person name="Land M."/>
            <person name="Hauser L."/>
            <person name="Brambilla E.M."/>
            <person name="Rohde M."/>
            <person name="Spring S."/>
            <person name="Sikorski J."/>
            <person name="Goker M."/>
            <person name="Woyke T."/>
            <person name="Bristow J."/>
            <person name="Eisen J.A."/>
            <person name="Markowitz V."/>
            <person name="Hugenholtz P."/>
            <person name="Kyrpides N.C."/>
            <person name="Klenk H.P."/>
            <person name="Detter J.C."/>
        </authorList>
    </citation>
    <scope>NUCLEOTIDE SEQUENCE [LARGE SCALE GENOMIC DNA]</scope>
    <source>
        <strain evidence="10">DSM 8271 / FlGlyR</strain>
    </source>
</reference>
<dbReference type="EMBL" id="CP002547">
    <property type="protein sequence ID" value="ADY54604.1"/>
    <property type="molecule type" value="Genomic_DNA"/>
</dbReference>
<dbReference type="STRING" id="645991.Sgly_0233"/>
<feature type="transmembrane region" description="Helical" evidence="6">
    <location>
        <begin position="7"/>
        <end position="27"/>
    </location>
</feature>
<evidence type="ECO:0000256" key="3">
    <source>
        <dbReference type="ARBA" id="ARBA00022692"/>
    </source>
</evidence>